<dbReference type="GO" id="GO:0006508">
    <property type="term" value="P:proteolysis"/>
    <property type="evidence" value="ECO:0007669"/>
    <property type="project" value="InterPro"/>
</dbReference>
<dbReference type="OrthoDB" id="844214at2"/>
<dbReference type="AlphaFoldDB" id="A0A5B6TIH0"/>
<dbReference type="PANTHER" id="PTHR12147">
    <property type="entry name" value="METALLOPEPTIDASE M28 FAMILY MEMBER"/>
    <property type="match status" value="1"/>
</dbReference>
<dbReference type="PROSITE" id="PS51257">
    <property type="entry name" value="PROKAR_LIPOPROTEIN"/>
    <property type="match status" value="1"/>
</dbReference>
<dbReference type="Proteomes" id="UP000324133">
    <property type="component" value="Unassembled WGS sequence"/>
</dbReference>
<protein>
    <submittedName>
        <fullName evidence="3">M28 family peptidase</fullName>
    </submittedName>
</protein>
<comment type="caution">
    <text evidence="3">The sequence shown here is derived from an EMBL/GenBank/DDBJ whole genome shotgun (WGS) entry which is preliminary data.</text>
</comment>
<evidence type="ECO:0000256" key="1">
    <source>
        <dbReference type="SAM" id="SignalP"/>
    </source>
</evidence>
<dbReference type="SUPFAM" id="SSF53187">
    <property type="entry name" value="Zn-dependent exopeptidases"/>
    <property type="match status" value="1"/>
</dbReference>
<dbReference type="InterPro" id="IPR045175">
    <property type="entry name" value="M28_fam"/>
</dbReference>
<gene>
    <name evidence="3" type="ORF">FOA19_00990</name>
</gene>
<dbReference type="PANTHER" id="PTHR12147:SF26">
    <property type="entry name" value="PEPTIDASE M28 DOMAIN-CONTAINING PROTEIN"/>
    <property type="match status" value="1"/>
</dbReference>
<organism evidence="3 4">
    <name type="scientific">Rufibacter hautae</name>
    <dbReference type="NCBI Taxonomy" id="2595005"/>
    <lineage>
        <taxon>Bacteria</taxon>
        <taxon>Pseudomonadati</taxon>
        <taxon>Bacteroidota</taxon>
        <taxon>Cytophagia</taxon>
        <taxon>Cytophagales</taxon>
        <taxon>Hymenobacteraceae</taxon>
        <taxon>Rufibacter</taxon>
    </lineage>
</organism>
<name>A0A5B6TIH0_9BACT</name>
<feature type="domain" description="Peptidase M28" evidence="2">
    <location>
        <begin position="290"/>
        <end position="497"/>
    </location>
</feature>
<keyword evidence="4" id="KW-1185">Reference proteome</keyword>
<dbReference type="Pfam" id="PF04389">
    <property type="entry name" value="Peptidase_M28"/>
    <property type="match status" value="1"/>
</dbReference>
<sequence>MKQTYFSLFTGTWRVTALAAVSFLALGSCSKPAATSQQSTPASATNPPALSMIREDDLRRDLFSLASDSLRGRRAGETEELRAAAWMAERAREAGLLPAGDDGTYFQFFPLRRTQVSPRSQITLNGRRLQLNKEVWVTSPVEGQVEGTPVFLNALADTTRQNLRGKIVTMKLLPPTTLPAPGMSLWGYRYILSAVRQQGSILTRAGAAAIVLIADSTTQASLAFAGHGFEEGTYGLDNPGANVQVTSRAVPTLIVLPTVGGQSMQDNLRKPSGISRIQVKVDSYIYPSANVVARAPGADPSLKNEYVLFSGHHDHDGVGTPINGDSIWNGADDNGTVSVAMLAIARAWKQNPGQRSALFVWHGAEERGLLGSRWYAENPTVKKESIVAVLNGDMIGRNAPDSAALLGSIKPHRNSSALVDMAMQANQNFTKFKIDTSWDEQRHPEGWYFRSDHLPYARVGIPAIFFTTLLHPDYHTPRDEADRIDISKLAKMTRWMYATGWAISNTPQRPTVDPDFKLER</sequence>
<proteinExistence type="predicted"/>
<evidence type="ECO:0000313" key="4">
    <source>
        <dbReference type="Proteomes" id="UP000324133"/>
    </source>
</evidence>
<dbReference type="Gene3D" id="3.40.630.10">
    <property type="entry name" value="Zn peptidases"/>
    <property type="match status" value="1"/>
</dbReference>
<dbReference type="RefSeq" id="WP_149088935.1">
    <property type="nucleotide sequence ID" value="NZ_VKKY01000001.1"/>
</dbReference>
<reference evidence="3 4" key="1">
    <citation type="submission" date="2019-07" db="EMBL/GenBank/DDBJ databases">
        <title>Rufibacter sp. nov., isolated from lake sediment.</title>
        <authorList>
            <person name="Qu J.-H."/>
        </authorList>
    </citation>
    <scope>NUCLEOTIDE SEQUENCE [LARGE SCALE GENOMIC DNA]</scope>
    <source>
        <strain evidence="3 4">NBS58-1</strain>
    </source>
</reference>
<feature type="signal peptide" evidence="1">
    <location>
        <begin position="1"/>
        <end position="33"/>
    </location>
</feature>
<dbReference type="GO" id="GO:0008235">
    <property type="term" value="F:metalloexopeptidase activity"/>
    <property type="evidence" value="ECO:0007669"/>
    <property type="project" value="InterPro"/>
</dbReference>
<evidence type="ECO:0000259" key="2">
    <source>
        <dbReference type="Pfam" id="PF04389"/>
    </source>
</evidence>
<keyword evidence="1" id="KW-0732">Signal</keyword>
<feature type="chain" id="PRO_5022794161" evidence="1">
    <location>
        <begin position="34"/>
        <end position="520"/>
    </location>
</feature>
<dbReference type="InterPro" id="IPR007484">
    <property type="entry name" value="Peptidase_M28"/>
</dbReference>
<dbReference type="Gene3D" id="3.50.30.30">
    <property type="match status" value="1"/>
</dbReference>
<evidence type="ECO:0000313" key="3">
    <source>
        <dbReference type="EMBL" id="KAA3439290.1"/>
    </source>
</evidence>
<accession>A0A5B6TIH0</accession>
<dbReference type="EMBL" id="VKKY01000001">
    <property type="protein sequence ID" value="KAA3439290.1"/>
    <property type="molecule type" value="Genomic_DNA"/>
</dbReference>